<dbReference type="RefSeq" id="WP_081877191.1">
    <property type="nucleotide sequence ID" value="NZ_JBEYBD010000053.1"/>
</dbReference>
<keyword evidence="6" id="KW-1185">Reference proteome</keyword>
<dbReference type="InterPro" id="IPR003833">
    <property type="entry name" value="CT_C_D"/>
</dbReference>
<gene>
    <name evidence="5" type="ORF">ABZ510_36715</name>
</gene>
<keyword evidence="3" id="KW-0067">ATP-binding</keyword>
<evidence type="ECO:0000259" key="4">
    <source>
        <dbReference type="SMART" id="SM00796"/>
    </source>
</evidence>
<dbReference type="SUPFAM" id="SSF50891">
    <property type="entry name" value="Cyclophilin-like"/>
    <property type="match status" value="1"/>
</dbReference>
<dbReference type="Gene3D" id="2.40.100.10">
    <property type="entry name" value="Cyclophilin-like"/>
    <property type="match status" value="1"/>
</dbReference>
<organism evidence="5 6">
    <name type="scientific">Nocardia rhamnosiphila</name>
    <dbReference type="NCBI Taxonomy" id="426716"/>
    <lineage>
        <taxon>Bacteria</taxon>
        <taxon>Bacillati</taxon>
        <taxon>Actinomycetota</taxon>
        <taxon>Actinomycetes</taxon>
        <taxon>Mycobacteriales</taxon>
        <taxon>Nocardiaceae</taxon>
        <taxon>Nocardia</taxon>
    </lineage>
</organism>
<dbReference type="InterPro" id="IPR029000">
    <property type="entry name" value="Cyclophilin-like_dom_sf"/>
</dbReference>
<dbReference type="PANTHER" id="PTHR34698:SF2">
    <property type="entry name" value="5-OXOPROLINASE SUBUNIT B"/>
    <property type="match status" value="1"/>
</dbReference>
<proteinExistence type="predicted"/>
<dbReference type="InterPro" id="IPR010016">
    <property type="entry name" value="PxpB"/>
</dbReference>
<evidence type="ECO:0000256" key="1">
    <source>
        <dbReference type="ARBA" id="ARBA00022741"/>
    </source>
</evidence>
<comment type="caution">
    <text evidence="5">The sequence shown here is derived from an EMBL/GenBank/DDBJ whole genome shotgun (WGS) entry which is preliminary data.</text>
</comment>
<keyword evidence="2 5" id="KW-0378">Hydrolase</keyword>
<dbReference type="PANTHER" id="PTHR34698">
    <property type="entry name" value="5-OXOPROLINASE SUBUNIT B"/>
    <property type="match status" value="1"/>
</dbReference>
<evidence type="ECO:0000313" key="6">
    <source>
        <dbReference type="Proteomes" id="UP001550628"/>
    </source>
</evidence>
<dbReference type="SMART" id="SM00796">
    <property type="entry name" value="AHS1"/>
    <property type="match status" value="1"/>
</dbReference>
<name>A0ABV2X2N5_9NOCA</name>
<dbReference type="SUPFAM" id="SSF160467">
    <property type="entry name" value="PH0987 N-terminal domain-like"/>
    <property type="match status" value="1"/>
</dbReference>
<accession>A0ABV2X2N5</accession>
<dbReference type="Gene3D" id="3.30.1360.40">
    <property type="match status" value="1"/>
</dbReference>
<dbReference type="GO" id="GO:0016787">
    <property type="term" value="F:hydrolase activity"/>
    <property type="evidence" value="ECO:0007669"/>
    <property type="project" value="UniProtKB-KW"/>
</dbReference>
<dbReference type="EMBL" id="JBEYBF010000068">
    <property type="protein sequence ID" value="MEU1957378.1"/>
    <property type="molecule type" value="Genomic_DNA"/>
</dbReference>
<evidence type="ECO:0000256" key="2">
    <source>
        <dbReference type="ARBA" id="ARBA00022801"/>
    </source>
</evidence>
<reference evidence="5 6" key="1">
    <citation type="submission" date="2024-06" db="EMBL/GenBank/DDBJ databases">
        <title>The Natural Products Discovery Center: Release of the First 8490 Sequenced Strains for Exploring Actinobacteria Biosynthetic Diversity.</title>
        <authorList>
            <person name="Kalkreuter E."/>
            <person name="Kautsar S.A."/>
            <person name="Yang D."/>
            <person name="Bader C.D."/>
            <person name="Teijaro C.N."/>
            <person name="Fluegel L."/>
            <person name="Davis C.M."/>
            <person name="Simpson J.R."/>
            <person name="Lauterbach L."/>
            <person name="Steele A.D."/>
            <person name="Gui C."/>
            <person name="Meng S."/>
            <person name="Li G."/>
            <person name="Viehrig K."/>
            <person name="Ye F."/>
            <person name="Su P."/>
            <person name="Kiefer A.F."/>
            <person name="Nichols A."/>
            <person name="Cepeda A.J."/>
            <person name="Yan W."/>
            <person name="Fan B."/>
            <person name="Jiang Y."/>
            <person name="Adhikari A."/>
            <person name="Zheng C.-J."/>
            <person name="Schuster L."/>
            <person name="Cowan T.M."/>
            <person name="Smanski M.J."/>
            <person name="Chevrette M.G."/>
            <person name="De Carvalho L.P.S."/>
            <person name="Shen B."/>
        </authorList>
    </citation>
    <scope>NUCLEOTIDE SEQUENCE [LARGE SCALE GENOMIC DNA]</scope>
    <source>
        <strain evidence="5 6">NPDC019708</strain>
    </source>
</reference>
<dbReference type="Proteomes" id="UP001550628">
    <property type="component" value="Unassembled WGS sequence"/>
</dbReference>
<evidence type="ECO:0000313" key="5">
    <source>
        <dbReference type="EMBL" id="MEU1957378.1"/>
    </source>
</evidence>
<evidence type="ECO:0000256" key="3">
    <source>
        <dbReference type="ARBA" id="ARBA00022840"/>
    </source>
</evidence>
<dbReference type="GeneID" id="96244629"/>
<sequence>MSRTPRIREETAVRCAGDRAFLLTPDDPERVGRLATELAGRPVAGVVDVLPAAETVLVTLDSVRSAPRVRRELERIVAAVSATKADVSRGTFTPATEPVPIPVRYNGPDLDTVAALLDLRPDQVIAAHTAATWQCAFVGFAPGFGYLTAADWRYSVPRRDTARTRIPAGSVGLAGGWSAVYPRVTPGGWQLIGTTASAMWDTDRDPPALIRAGARVRFVDVDAAS</sequence>
<feature type="domain" description="Carboxyltransferase" evidence="4">
    <location>
        <begin position="11"/>
        <end position="210"/>
    </location>
</feature>
<keyword evidence="1" id="KW-0547">Nucleotide-binding</keyword>
<protein>
    <submittedName>
        <fullName evidence="5">Allophanate hydrolase subunit 1</fullName>
    </submittedName>
</protein>
<dbReference type="Pfam" id="PF02682">
    <property type="entry name" value="CT_C_D"/>
    <property type="match status" value="1"/>
</dbReference>